<protein>
    <recommendedName>
        <fullName evidence="4">Actin-related protein</fullName>
    </recommendedName>
</protein>
<dbReference type="CDD" id="cd10208">
    <property type="entry name" value="ASKHA_NBD_ScArp9-like"/>
    <property type="match status" value="1"/>
</dbReference>
<gene>
    <name evidence="2" type="ORF">MJAP1_001349</name>
</gene>
<dbReference type="Pfam" id="PF00022">
    <property type="entry name" value="Actin"/>
    <property type="match status" value="1"/>
</dbReference>
<evidence type="ECO:0008006" key="4">
    <source>
        <dbReference type="Google" id="ProtNLM"/>
    </source>
</evidence>
<dbReference type="SUPFAM" id="SSF53067">
    <property type="entry name" value="Actin-like ATPase domain"/>
    <property type="match status" value="2"/>
</dbReference>
<organism evidence="2 3">
    <name type="scientific">Malassezia japonica</name>
    <dbReference type="NCBI Taxonomy" id="223818"/>
    <lineage>
        <taxon>Eukaryota</taxon>
        <taxon>Fungi</taxon>
        <taxon>Dikarya</taxon>
        <taxon>Basidiomycota</taxon>
        <taxon>Ustilaginomycotina</taxon>
        <taxon>Malasseziomycetes</taxon>
        <taxon>Malasseziales</taxon>
        <taxon>Malasseziaceae</taxon>
        <taxon>Malassezia</taxon>
    </lineage>
</organism>
<dbReference type="SMART" id="SM00268">
    <property type="entry name" value="ACTIN"/>
    <property type="match status" value="1"/>
</dbReference>
<evidence type="ECO:0000313" key="2">
    <source>
        <dbReference type="EMBL" id="WFD38397.1"/>
    </source>
</evidence>
<proteinExistence type="inferred from homology"/>
<dbReference type="AlphaFoldDB" id="A0AAF0J967"/>
<dbReference type="GeneID" id="85224998"/>
<dbReference type="InterPro" id="IPR004000">
    <property type="entry name" value="Actin"/>
</dbReference>
<accession>A0AAF0J967</accession>
<dbReference type="Gene3D" id="3.90.640.10">
    <property type="entry name" value="Actin, Chain A, domain 4"/>
    <property type="match status" value="1"/>
</dbReference>
<evidence type="ECO:0000256" key="1">
    <source>
        <dbReference type="RuleBase" id="RU000487"/>
    </source>
</evidence>
<comment type="similarity">
    <text evidence="1">Belongs to the actin family.</text>
</comment>
<reference evidence="2" key="1">
    <citation type="submission" date="2023-03" db="EMBL/GenBank/DDBJ databases">
        <title>Mating type loci evolution in Malassezia.</title>
        <authorList>
            <person name="Coelho M.A."/>
        </authorList>
    </citation>
    <scope>NUCLEOTIDE SEQUENCE</scope>
    <source>
        <strain evidence="2">CBS 9431</strain>
    </source>
</reference>
<dbReference type="PANTHER" id="PTHR11937">
    <property type="entry name" value="ACTIN"/>
    <property type="match status" value="1"/>
</dbReference>
<dbReference type="Proteomes" id="UP001217754">
    <property type="component" value="Chromosome 2"/>
</dbReference>
<sequence>MTREASTLLLVHDAQQVCAGVGIQDPFAKPDVTLPARVGRRTDDSGEYLVGEALTRAEAANEALEIVCPLANGDVQDWDALAALWYVRPSHNTFFTMVALPMPLSRGAYERTAQIFFEKFNTPALCISEVPLLAAYAAGVLNAMVVDVGAEETSAVAVSDCAIVPTAAVLSKLGTVHCTWWLAYLLVHDAPVREALQPLVTPDLSFEALAYALAQFLVAEGHVRIDVSADVPGLDEPDAEDNSFDVAAALVEGRERDVVKERQKKNEKPLASDVIHVDFRGVSVPVGRVRTRFHEPLLHPQLLERVTLSLPAPPAVRQALHARRIGGEPICVSVPEAVAMAAAHVQPSERRTVLWENLVVTGSATRFKGLVPELLRSFTTYVANEPTEGAQVVGEPNPAQPRAVRAHKVPDYFPEFKEHLELLPYLGATIYAKLVFNDTSGRNYISKMQYNDGGPSVAFAIGSA</sequence>
<dbReference type="Gene3D" id="3.30.420.40">
    <property type="match status" value="3"/>
</dbReference>
<dbReference type="EMBL" id="CP119959">
    <property type="protein sequence ID" value="WFD38397.1"/>
    <property type="molecule type" value="Genomic_DNA"/>
</dbReference>
<keyword evidence="3" id="KW-1185">Reference proteome</keyword>
<dbReference type="InterPro" id="IPR043129">
    <property type="entry name" value="ATPase_NBD"/>
</dbReference>
<evidence type="ECO:0000313" key="3">
    <source>
        <dbReference type="Proteomes" id="UP001217754"/>
    </source>
</evidence>
<name>A0AAF0J967_9BASI</name>
<dbReference type="RefSeq" id="XP_060121294.1">
    <property type="nucleotide sequence ID" value="XM_060265311.1"/>
</dbReference>